<evidence type="ECO:0000256" key="4">
    <source>
        <dbReference type="ARBA" id="ARBA00038388"/>
    </source>
</evidence>
<accession>A0A932LZG5</accession>
<sequence>MALEGVTKTYWNGAEPVHALRGATVRVARGEALALMGPSGCGKTTLLNLMGGLDVPTAGQVWVAGHSLAAMGEKDLTLFRRRHVGIIFQFFHLLPTLTVWENVALPLHLNGQPAMKVEAQVSELLDRVHLGHRARQKAYQLSGGEMQRVALARALANDPQIVLADEPTGNLDSQVGLEVLALLLDLCRQRGKTLVLATHSAEVGARADRIVRLRDGMIENPDAA</sequence>
<dbReference type="PANTHER" id="PTHR24220">
    <property type="entry name" value="IMPORT ATP-BINDING PROTEIN"/>
    <property type="match status" value="1"/>
</dbReference>
<dbReference type="CDD" id="cd03255">
    <property type="entry name" value="ABC_MJ0796_LolCDE_FtsE"/>
    <property type="match status" value="1"/>
</dbReference>
<dbReference type="GO" id="GO:0022857">
    <property type="term" value="F:transmembrane transporter activity"/>
    <property type="evidence" value="ECO:0007669"/>
    <property type="project" value="TreeGrafter"/>
</dbReference>
<dbReference type="SUPFAM" id="SSF52540">
    <property type="entry name" value="P-loop containing nucleoside triphosphate hydrolases"/>
    <property type="match status" value="1"/>
</dbReference>
<comment type="caution">
    <text evidence="6">The sequence shown here is derived from an EMBL/GenBank/DDBJ whole genome shotgun (WGS) entry which is preliminary data.</text>
</comment>
<dbReference type="GO" id="GO:0098796">
    <property type="term" value="C:membrane protein complex"/>
    <property type="evidence" value="ECO:0007669"/>
    <property type="project" value="UniProtKB-ARBA"/>
</dbReference>
<name>A0A932LZG5_UNCTE</name>
<dbReference type="AlphaFoldDB" id="A0A932LZG5"/>
<dbReference type="InterPro" id="IPR027417">
    <property type="entry name" value="P-loop_NTPase"/>
</dbReference>
<evidence type="ECO:0000256" key="2">
    <source>
        <dbReference type="ARBA" id="ARBA00022741"/>
    </source>
</evidence>
<dbReference type="InterPro" id="IPR003593">
    <property type="entry name" value="AAA+_ATPase"/>
</dbReference>
<dbReference type="PANTHER" id="PTHR24220:SF685">
    <property type="entry name" value="ABC TRANSPORTER RELATED"/>
    <property type="match status" value="1"/>
</dbReference>
<keyword evidence="2" id="KW-0547">Nucleotide-binding</keyword>
<gene>
    <name evidence="6" type="ORF">HYY65_01190</name>
</gene>
<dbReference type="GO" id="GO:0016887">
    <property type="term" value="F:ATP hydrolysis activity"/>
    <property type="evidence" value="ECO:0007669"/>
    <property type="project" value="InterPro"/>
</dbReference>
<dbReference type="SMART" id="SM00382">
    <property type="entry name" value="AAA"/>
    <property type="match status" value="1"/>
</dbReference>
<evidence type="ECO:0000256" key="3">
    <source>
        <dbReference type="ARBA" id="ARBA00022840"/>
    </source>
</evidence>
<dbReference type="InterPro" id="IPR015854">
    <property type="entry name" value="ABC_transpr_LolD-like"/>
</dbReference>
<proteinExistence type="inferred from homology"/>
<evidence type="ECO:0000313" key="7">
    <source>
        <dbReference type="Proteomes" id="UP000741360"/>
    </source>
</evidence>
<evidence type="ECO:0000256" key="1">
    <source>
        <dbReference type="ARBA" id="ARBA00022448"/>
    </source>
</evidence>
<dbReference type="InterPro" id="IPR017911">
    <property type="entry name" value="MacB-like_ATP-bd"/>
</dbReference>
<dbReference type="FunFam" id="3.40.50.300:FF:000032">
    <property type="entry name" value="Export ABC transporter ATP-binding protein"/>
    <property type="match status" value="1"/>
</dbReference>
<dbReference type="GO" id="GO:0005886">
    <property type="term" value="C:plasma membrane"/>
    <property type="evidence" value="ECO:0007669"/>
    <property type="project" value="TreeGrafter"/>
</dbReference>
<dbReference type="PROSITE" id="PS00211">
    <property type="entry name" value="ABC_TRANSPORTER_1"/>
    <property type="match status" value="1"/>
</dbReference>
<keyword evidence="1" id="KW-0813">Transport</keyword>
<dbReference type="EMBL" id="JACPSX010000021">
    <property type="protein sequence ID" value="MBI3013690.1"/>
    <property type="molecule type" value="Genomic_DNA"/>
</dbReference>
<evidence type="ECO:0000259" key="5">
    <source>
        <dbReference type="PROSITE" id="PS50893"/>
    </source>
</evidence>
<keyword evidence="3 6" id="KW-0067">ATP-binding</keyword>
<dbReference type="InterPro" id="IPR017871">
    <property type="entry name" value="ABC_transporter-like_CS"/>
</dbReference>
<dbReference type="GO" id="GO:0005524">
    <property type="term" value="F:ATP binding"/>
    <property type="evidence" value="ECO:0007669"/>
    <property type="project" value="UniProtKB-KW"/>
</dbReference>
<evidence type="ECO:0000313" key="6">
    <source>
        <dbReference type="EMBL" id="MBI3013690.1"/>
    </source>
</evidence>
<organism evidence="6 7">
    <name type="scientific">Tectimicrobiota bacterium</name>
    <dbReference type="NCBI Taxonomy" id="2528274"/>
    <lineage>
        <taxon>Bacteria</taxon>
        <taxon>Pseudomonadati</taxon>
        <taxon>Nitrospinota/Tectimicrobiota group</taxon>
        <taxon>Candidatus Tectimicrobiota</taxon>
    </lineage>
</organism>
<reference evidence="6" key="1">
    <citation type="submission" date="2020-07" db="EMBL/GenBank/DDBJ databases">
        <title>Huge and variable diversity of episymbiotic CPR bacteria and DPANN archaea in groundwater ecosystems.</title>
        <authorList>
            <person name="He C.Y."/>
            <person name="Keren R."/>
            <person name="Whittaker M."/>
            <person name="Farag I.F."/>
            <person name="Doudna J."/>
            <person name="Cate J.H.D."/>
            <person name="Banfield J.F."/>
        </authorList>
    </citation>
    <scope>NUCLEOTIDE SEQUENCE</scope>
    <source>
        <strain evidence="6">NC_groundwater_717_Ag_S-0.2um_59_8</strain>
    </source>
</reference>
<protein>
    <submittedName>
        <fullName evidence="6">ABC transporter ATP-binding protein</fullName>
    </submittedName>
</protein>
<feature type="domain" description="ABC transporter" evidence="5">
    <location>
        <begin position="1"/>
        <end position="224"/>
    </location>
</feature>
<dbReference type="InterPro" id="IPR003439">
    <property type="entry name" value="ABC_transporter-like_ATP-bd"/>
</dbReference>
<dbReference type="PROSITE" id="PS50893">
    <property type="entry name" value="ABC_TRANSPORTER_2"/>
    <property type="match status" value="1"/>
</dbReference>
<dbReference type="Gene3D" id="3.40.50.300">
    <property type="entry name" value="P-loop containing nucleotide triphosphate hydrolases"/>
    <property type="match status" value="1"/>
</dbReference>
<dbReference type="Proteomes" id="UP000741360">
    <property type="component" value="Unassembled WGS sequence"/>
</dbReference>
<comment type="similarity">
    <text evidence="4">Belongs to the ABC transporter superfamily. Macrolide exporter (TC 3.A.1.122) family.</text>
</comment>
<dbReference type="Pfam" id="PF00005">
    <property type="entry name" value="ABC_tran"/>
    <property type="match status" value="1"/>
</dbReference>